<feature type="region of interest" description="Disordered" evidence="1">
    <location>
        <begin position="1"/>
        <end position="499"/>
    </location>
</feature>
<feature type="compositionally biased region" description="Polar residues" evidence="1">
    <location>
        <begin position="142"/>
        <end position="152"/>
    </location>
</feature>
<evidence type="ECO:0000313" key="4">
    <source>
        <dbReference type="Proteomes" id="UP000000328"/>
    </source>
</evidence>
<feature type="transmembrane region" description="Helical" evidence="2">
    <location>
        <begin position="512"/>
        <end position="533"/>
    </location>
</feature>
<dbReference type="AlphaFoldDB" id="A0A0H3D8Y9"/>
<proteinExistence type="predicted"/>
<protein>
    <submittedName>
        <fullName evidence="3">Uncharacterized protein</fullName>
    </submittedName>
</protein>
<keyword evidence="2" id="KW-1133">Transmembrane helix</keyword>
<feature type="compositionally biased region" description="Basic and acidic residues" evidence="1">
    <location>
        <begin position="316"/>
        <end position="327"/>
    </location>
</feature>
<feature type="compositionally biased region" description="Basic and acidic residues" evidence="1">
    <location>
        <begin position="380"/>
        <end position="405"/>
    </location>
</feature>
<reference evidence="3 4" key="1">
    <citation type="journal article" date="2010" name="Cell Res.">
        <title>Complete genome sequence of the rifamycin SV-producing Amycolatopsis mediterranei U32 revealed its genetic characteristics in phylogeny and metabolism.</title>
        <authorList>
            <person name="Zhao W."/>
            <person name="Zhong Y."/>
            <person name="Yuan H."/>
            <person name="Wang J."/>
            <person name="Zheng H."/>
            <person name="Wang Y."/>
            <person name="Cen X."/>
            <person name="Xu F."/>
            <person name="Bai J."/>
            <person name="Han X."/>
            <person name="Lu G."/>
            <person name="Zhu Y."/>
            <person name="Shao Z."/>
            <person name="Yan H."/>
            <person name="Li C."/>
            <person name="Peng N."/>
            <person name="Zhang Z."/>
            <person name="Zhang Y."/>
            <person name="Lin W."/>
            <person name="Fan Y."/>
            <person name="Qin Z."/>
            <person name="Hu Y."/>
            <person name="Zhu B."/>
            <person name="Wang S."/>
            <person name="Ding X."/>
            <person name="Zhao G.P."/>
        </authorList>
    </citation>
    <scope>NUCLEOTIDE SEQUENCE [LARGE SCALE GENOMIC DNA]</scope>
    <source>
        <strain evidence="4">U-32</strain>
    </source>
</reference>
<dbReference type="OrthoDB" id="5171781at2"/>
<dbReference type="RefSeq" id="WP_013226806.1">
    <property type="nucleotide sequence ID" value="NC_014318.1"/>
</dbReference>
<sequence>MGRHYRDDAPVPHPQDRAPSVPAEGRSEASGAFRTPGRSSISDAFGIAGRGSAARTPGESSGSVFFTEGAEAPGFPPVQGEAHPGARRGEASGSYPAAGRGESTVTRAPRRGEASGSYPVTAGDSTVTHAPHRGGASGAYPVTSSEITTTLSRRGEASGAYPVTGGEATAARRGDAPGARPVAHGETATRVGRRGEASGAYPVADSTTAARRGETSGAYPAAARRDDASSARPVPNGETTVGRRGEASGAYPVTTSEPTVGRRGNASGAHPVTTSEPTTGRRGDASGAHPAATGETTAAYATAAGSAGTPTRSRRKGGDRSAPDRIEAPGSGRATRASRRAGASGAHPVADPAAPAVPGGAPGASPAGSPAPRSRRKGGKAADRHPESAAERTEVIARPDDDLAARGEAPGSPHVLDRADDTGARAARGEARILDRGDDTSLRPGDRSDSTGPERSENTGPDRAGRSDSTGPHRAGRSEGTGSHRIVGKTADATGSHRIVGKKAPRRRIAGWPIACAVLAVLIGLGVVGWNWADNELNSRAEAQAASCDGGTTQMRIVVTPSVQKPVAAAADRWNQAATVVHGQCVHVTIEGKPSAQVLDALVGRAKLDSIGGLPAAWLPESSYWVSELTTKKPEMIGSPAQSVANARSADYPFIGLAGQGIDDTALRAAQTFREYLEQPAQQADFAAAGIKST</sequence>
<organism evidence="3 4">
    <name type="scientific">Amycolatopsis mediterranei (strain U-32)</name>
    <dbReference type="NCBI Taxonomy" id="749927"/>
    <lineage>
        <taxon>Bacteria</taxon>
        <taxon>Bacillati</taxon>
        <taxon>Actinomycetota</taxon>
        <taxon>Actinomycetes</taxon>
        <taxon>Pseudonocardiales</taxon>
        <taxon>Pseudonocardiaceae</taxon>
        <taxon>Amycolatopsis</taxon>
    </lineage>
</organism>
<accession>A0A0H3D8Y9</accession>
<dbReference type="eggNOG" id="COG2304">
    <property type="taxonomic scope" value="Bacteria"/>
</dbReference>
<dbReference type="GeneID" id="92877396"/>
<dbReference type="PATRIC" id="fig|749927.5.peg.5148"/>
<keyword evidence="2" id="KW-0472">Membrane</keyword>
<evidence type="ECO:0000256" key="2">
    <source>
        <dbReference type="SAM" id="Phobius"/>
    </source>
</evidence>
<dbReference type="KEGG" id="amd:AMED_4976"/>
<feature type="compositionally biased region" description="Basic and acidic residues" evidence="1">
    <location>
        <begin position="1"/>
        <end position="16"/>
    </location>
</feature>
<feature type="compositionally biased region" description="Low complexity" evidence="1">
    <location>
        <begin position="330"/>
        <end position="372"/>
    </location>
</feature>
<evidence type="ECO:0000313" key="3">
    <source>
        <dbReference type="EMBL" id="ADJ46742.1"/>
    </source>
</evidence>
<keyword evidence="2" id="KW-0812">Transmembrane</keyword>
<feature type="compositionally biased region" description="Low complexity" evidence="1">
    <location>
        <begin position="291"/>
        <end position="311"/>
    </location>
</feature>
<dbReference type="HOGENOM" id="CLU_396727_0_0_11"/>
<dbReference type="EMBL" id="CP002000">
    <property type="protein sequence ID" value="ADJ46742.1"/>
    <property type="molecule type" value="Genomic_DNA"/>
</dbReference>
<dbReference type="Proteomes" id="UP000000328">
    <property type="component" value="Chromosome"/>
</dbReference>
<evidence type="ECO:0000256" key="1">
    <source>
        <dbReference type="SAM" id="MobiDB-lite"/>
    </source>
</evidence>
<feature type="compositionally biased region" description="Basic and acidic residues" evidence="1">
    <location>
        <begin position="415"/>
        <end position="457"/>
    </location>
</feature>
<gene>
    <name evidence="3" type="ordered locus">AMED_4976</name>
</gene>
<name>A0A0H3D8Y9_AMYMU</name>